<reference evidence="2 3" key="1">
    <citation type="journal article" date="2007" name="Int. J. Syst. Evol. Microbiol.">
        <title>Marixanthomonas ophiurae gen. nov., sp. nov., a marine bacterium of the family Flavobacteriaceae isolated from a deep-sea brittle star.</title>
        <authorList>
            <person name="Romanenko L.A."/>
            <person name="Uchino M."/>
            <person name="Frolova G.M."/>
            <person name="Mikhailov V.V."/>
        </authorList>
    </citation>
    <scope>NUCLEOTIDE SEQUENCE [LARGE SCALE GENOMIC DNA]</scope>
    <source>
        <strain evidence="2 3">KMM 3046</strain>
    </source>
</reference>
<keyword evidence="1" id="KW-0812">Transmembrane</keyword>
<keyword evidence="1" id="KW-1133">Transmembrane helix</keyword>
<evidence type="ECO:0000313" key="3">
    <source>
        <dbReference type="Proteomes" id="UP000261082"/>
    </source>
</evidence>
<dbReference type="RefSeq" id="WP_117160080.1">
    <property type="nucleotide sequence ID" value="NZ_QVID01000002.1"/>
</dbReference>
<gene>
    <name evidence="2" type="ORF">DZ858_12920</name>
</gene>
<comment type="caution">
    <text evidence="2">The sequence shown here is derived from an EMBL/GenBank/DDBJ whole genome shotgun (WGS) entry which is preliminary data.</text>
</comment>
<accession>A0A3E1Q7N5</accession>
<keyword evidence="3" id="KW-1185">Reference proteome</keyword>
<dbReference type="Proteomes" id="UP000261082">
    <property type="component" value="Unassembled WGS sequence"/>
</dbReference>
<name>A0A3E1Q7N5_9FLAO</name>
<sequence>MPANKKYLTTSSWQRFAKISAGILGGYIISALFHIALAYWLPRPEIVLITSVFTLYIMWVTIIILSFLAKNGWKLWAIYLSISILLSIAIYFGKMYNPIN</sequence>
<dbReference type="EMBL" id="QVID01000002">
    <property type="protein sequence ID" value="RFN58132.1"/>
    <property type="molecule type" value="Genomic_DNA"/>
</dbReference>
<proteinExistence type="predicted"/>
<evidence type="ECO:0008006" key="4">
    <source>
        <dbReference type="Google" id="ProtNLM"/>
    </source>
</evidence>
<feature type="transmembrane region" description="Helical" evidence="1">
    <location>
        <begin position="46"/>
        <end position="68"/>
    </location>
</feature>
<organism evidence="2 3">
    <name type="scientific">Marixanthomonas ophiurae</name>
    <dbReference type="NCBI Taxonomy" id="387659"/>
    <lineage>
        <taxon>Bacteria</taxon>
        <taxon>Pseudomonadati</taxon>
        <taxon>Bacteroidota</taxon>
        <taxon>Flavobacteriia</taxon>
        <taxon>Flavobacteriales</taxon>
        <taxon>Flavobacteriaceae</taxon>
        <taxon>Marixanthomonas</taxon>
    </lineage>
</organism>
<evidence type="ECO:0000313" key="2">
    <source>
        <dbReference type="EMBL" id="RFN58132.1"/>
    </source>
</evidence>
<feature type="transmembrane region" description="Helical" evidence="1">
    <location>
        <begin position="75"/>
        <end position="93"/>
    </location>
</feature>
<protein>
    <recommendedName>
        <fullName evidence="4">DUF3649 domain-containing protein</fullName>
    </recommendedName>
</protein>
<feature type="transmembrane region" description="Helical" evidence="1">
    <location>
        <begin position="21"/>
        <end position="40"/>
    </location>
</feature>
<dbReference type="OrthoDB" id="711014at2"/>
<keyword evidence="1" id="KW-0472">Membrane</keyword>
<evidence type="ECO:0000256" key="1">
    <source>
        <dbReference type="SAM" id="Phobius"/>
    </source>
</evidence>
<dbReference type="AlphaFoldDB" id="A0A3E1Q7N5"/>